<evidence type="ECO:0000256" key="5">
    <source>
        <dbReference type="ARBA" id="ARBA00022692"/>
    </source>
</evidence>
<dbReference type="InterPro" id="IPR050324">
    <property type="entry name" value="CDP-alcohol_PTase-I"/>
</dbReference>
<evidence type="ECO:0000256" key="8">
    <source>
        <dbReference type="ARBA" id="ARBA00023136"/>
    </source>
</evidence>
<proteinExistence type="inferred from homology"/>
<keyword evidence="6 11" id="KW-1133">Transmembrane helix</keyword>
<evidence type="ECO:0000256" key="1">
    <source>
        <dbReference type="ARBA" id="ARBA00004141"/>
    </source>
</evidence>
<gene>
    <name evidence="12" type="ORF">METZ01_LOCUS613</name>
</gene>
<dbReference type="InterPro" id="IPR048254">
    <property type="entry name" value="CDP_ALCOHOL_P_TRANSF_CS"/>
</dbReference>
<evidence type="ECO:0000256" key="6">
    <source>
        <dbReference type="ARBA" id="ARBA00022989"/>
    </source>
</evidence>
<dbReference type="PANTHER" id="PTHR14269:SF62">
    <property type="entry name" value="CDP-DIACYLGLYCEROL--GLYCEROL-3-PHOSPHATE 3-PHOSPHATIDYLTRANSFERASE 1, CHLOROPLASTIC"/>
    <property type="match status" value="1"/>
</dbReference>
<accession>A0A381MZV4</accession>
<dbReference type="GO" id="GO:0008444">
    <property type="term" value="F:CDP-diacylglycerol-glycerol-3-phosphate 3-phosphatidyltransferase activity"/>
    <property type="evidence" value="ECO:0007669"/>
    <property type="project" value="InterPro"/>
</dbReference>
<sequence>VLLIATRDPAWSTFAVGFIIGMSDFVDGWLARRQGATRSGAFLDPLADKVLVLGGMFALVANGQFHWVPVAVIAARELAISSYRSHAGRRGITVPATRIAKWKTFVQLWAIGFAVIPPVVQSAHWIATTTLWVALALTLQTGVSYLLRARKT</sequence>
<dbReference type="Pfam" id="PF01066">
    <property type="entry name" value="CDP-OH_P_transf"/>
    <property type="match status" value="1"/>
</dbReference>
<dbReference type="GO" id="GO:0046474">
    <property type="term" value="P:glycerophospholipid biosynthetic process"/>
    <property type="evidence" value="ECO:0007669"/>
    <property type="project" value="TreeGrafter"/>
</dbReference>
<keyword evidence="5 11" id="KW-0812">Transmembrane</keyword>
<dbReference type="AlphaFoldDB" id="A0A381MZV4"/>
<dbReference type="GO" id="GO:0016020">
    <property type="term" value="C:membrane"/>
    <property type="evidence" value="ECO:0007669"/>
    <property type="project" value="UniProtKB-SubCell"/>
</dbReference>
<feature type="transmembrane region" description="Helical" evidence="11">
    <location>
        <begin position="12"/>
        <end position="30"/>
    </location>
</feature>
<comment type="subcellular location">
    <subcellularLocation>
        <location evidence="1">Membrane</location>
        <topology evidence="1">Multi-pass membrane protein</topology>
    </subcellularLocation>
</comment>
<evidence type="ECO:0000256" key="7">
    <source>
        <dbReference type="ARBA" id="ARBA00023098"/>
    </source>
</evidence>
<keyword evidence="9" id="KW-0594">Phospholipid biosynthesis</keyword>
<evidence type="ECO:0000256" key="3">
    <source>
        <dbReference type="ARBA" id="ARBA00022516"/>
    </source>
</evidence>
<dbReference type="EMBL" id="UINC01000033">
    <property type="protein sequence ID" value="SUZ47759.1"/>
    <property type="molecule type" value="Genomic_DNA"/>
</dbReference>
<dbReference type="PROSITE" id="PS00379">
    <property type="entry name" value="CDP_ALCOHOL_P_TRANSF"/>
    <property type="match status" value="1"/>
</dbReference>
<protein>
    <recommendedName>
        <fullName evidence="13">CDP-diacylglycerol--glycerol-3-phosphate 3-phosphatidyltransferase</fullName>
    </recommendedName>
</protein>
<evidence type="ECO:0000256" key="4">
    <source>
        <dbReference type="ARBA" id="ARBA00022679"/>
    </source>
</evidence>
<organism evidence="12">
    <name type="scientific">marine metagenome</name>
    <dbReference type="NCBI Taxonomy" id="408172"/>
    <lineage>
        <taxon>unclassified sequences</taxon>
        <taxon>metagenomes</taxon>
        <taxon>ecological metagenomes</taxon>
    </lineage>
</organism>
<feature type="transmembrane region" description="Helical" evidence="11">
    <location>
        <begin position="126"/>
        <end position="147"/>
    </location>
</feature>
<evidence type="ECO:0000256" key="2">
    <source>
        <dbReference type="ARBA" id="ARBA00010441"/>
    </source>
</evidence>
<evidence type="ECO:0000313" key="12">
    <source>
        <dbReference type="EMBL" id="SUZ47759.1"/>
    </source>
</evidence>
<dbReference type="InterPro" id="IPR000462">
    <property type="entry name" value="CDP-OH_P_trans"/>
</dbReference>
<dbReference type="InterPro" id="IPR004570">
    <property type="entry name" value="Phosphatidylglycerol_P_synth"/>
</dbReference>
<evidence type="ECO:0000256" key="11">
    <source>
        <dbReference type="SAM" id="Phobius"/>
    </source>
</evidence>
<reference evidence="12" key="1">
    <citation type="submission" date="2018-05" db="EMBL/GenBank/DDBJ databases">
        <authorList>
            <person name="Lanie J.A."/>
            <person name="Ng W.-L."/>
            <person name="Kazmierczak K.M."/>
            <person name="Andrzejewski T.M."/>
            <person name="Davidsen T.M."/>
            <person name="Wayne K.J."/>
            <person name="Tettelin H."/>
            <person name="Glass J.I."/>
            <person name="Rusch D."/>
            <person name="Podicherti R."/>
            <person name="Tsui H.-C.T."/>
            <person name="Winkler M.E."/>
        </authorList>
    </citation>
    <scope>NUCLEOTIDE SEQUENCE</scope>
</reference>
<feature type="transmembrane region" description="Helical" evidence="11">
    <location>
        <begin position="104"/>
        <end position="120"/>
    </location>
</feature>
<evidence type="ECO:0000256" key="9">
    <source>
        <dbReference type="ARBA" id="ARBA00023209"/>
    </source>
</evidence>
<keyword evidence="7" id="KW-0443">Lipid metabolism</keyword>
<dbReference type="InterPro" id="IPR043130">
    <property type="entry name" value="CDP-OH_PTrfase_TM_dom"/>
</dbReference>
<name>A0A381MZV4_9ZZZZ</name>
<evidence type="ECO:0008006" key="13">
    <source>
        <dbReference type="Google" id="ProtNLM"/>
    </source>
</evidence>
<feature type="non-terminal residue" evidence="12">
    <location>
        <position position="1"/>
    </location>
</feature>
<dbReference type="PANTHER" id="PTHR14269">
    <property type="entry name" value="CDP-DIACYLGLYCEROL--GLYCEROL-3-PHOSPHATE 3-PHOSPHATIDYLTRANSFERASE-RELATED"/>
    <property type="match status" value="1"/>
</dbReference>
<comment type="similarity">
    <text evidence="2">Belongs to the CDP-alcohol phosphatidyltransferase class-I family.</text>
</comment>
<keyword evidence="8 11" id="KW-0472">Membrane</keyword>
<dbReference type="Gene3D" id="1.20.120.1760">
    <property type="match status" value="1"/>
</dbReference>
<keyword evidence="4" id="KW-0808">Transferase</keyword>
<evidence type="ECO:0000256" key="10">
    <source>
        <dbReference type="ARBA" id="ARBA00023264"/>
    </source>
</evidence>
<dbReference type="PIRSF" id="PIRSF000847">
    <property type="entry name" value="Phos_ph_gly_syn"/>
    <property type="match status" value="1"/>
</dbReference>
<keyword evidence="3" id="KW-0444">Lipid biosynthesis</keyword>
<keyword evidence="10" id="KW-1208">Phospholipid metabolism</keyword>